<dbReference type="EMBL" id="JAVRHL010000004">
    <property type="protein sequence ID" value="MDT0684350.1"/>
    <property type="molecule type" value="Genomic_DNA"/>
</dbReference>
<evidence type="ECO:0000256" key="4">
    <source>
        <dbReference type="ARBA" id="ARBA00023163"/>
    </source>
</evidence>
<organism evidence="6 7">
    <name type="scientific">Tropicimonas omnivorans</name>
    <dbReference type="NCBI Taxonomy" id="3075590"/>
    <lineage>
        <taxon>Bacteria</taxon>
        <taxon>Pseudomonadati</taxon>
        <taxon>Pseudomonadota</taxon>
        <taxon>Alphaproteobacteria</taxon>
        <taxon>Rhodobacterales</taxon>
        <taxon>Roseobacteraceae</taxon>
        <taxon>Tropicimonas</taxon>
    </lineage>
</organism>
<proteinExistence type="inferred from homology"/>
<keyword evidence="2" id="KW-0805">Transcription regulation</keyword>
<evidence type="ECO:0000256" key="2">
    <source>
        <dbReference type="ARBA" id="ARBA00023015"/>
    </source>
</evidence>
<dbReference type="InterPro" id="IPR036388">
    <property type="entry name" value="WH-like_DNA-bd_sf"/>
</dbReference>
<dbReference type="Gene3D" id="1.10.10.10">
    <property type="entry name" value="Winged helix-like DNA-binding domain superfamily/Winged helix DNA-binding domain"/>
    <property type="match status" value="1"/>
</dbReference>
<comment type="similarity">
    <text evidence="1">Belongs to the LysR transcriptional regulatory family.</text>
</comment>
<dbReference type="Gene3D" id="3.40.190.290">
    <property type="match status" value="1"/>
</dbReference>
<dbReference type="Proteomes" id="UP001265259">
    <property type="component" value="Unassembled WGS sequence"/>
</dbReference>
<dbReference type="Pfam" id="PF00126">
    <property type="entry name" value="HTH_1"/>
    <property type="match status" value="1"/>
</dbReference>
<feature type="domain" description="HTH lysR-type" evidence="5">
    <location>
        <begin position="1"/>
        <end position="58"/>
    </location>
</feature>
<dbReference type="PROSITE" id="PS50931">
    <property type="entry name" value="HTH_LYSR"/>
    <property type="match status" value="1"/>
</dbReference>
<keyword evidence="3" id="KW-0238">DNA-binding</keyword>
<dbReference type="PANTHER" id="PTHR30427">
    <property type="entry name" value="TRANSCRIPTIONAL ACTIVATOR PROTEIN LYSR"/>
    <property type="match status" value="1"/>
</dbReference>
<dbReference type="InterPro" id="IPR000847">
    <property type="entry name" value="LysR_HTH_N"/>
</dbReference>
<keyword evidence="7" id="KW-1185">Reference proteome</keyword>
<dbReference type="PANTHER" id="PTHR30427:SF1">
    <property type="entry name" value="TRANSCRIPTIONAL ACTIVATOR PROTEIN LYSR"/>
    <property type="match status" value="1"/>
</dbReference>
<dbReference type="InterPro" id="IPR036390">
    <property type="entry name" value="WH_DNA-bd_sf"/>
</dbReference>
<dbReference type="Pfam" id="PF03466">
    <property type="entry name" value="LysR_substrate"/>
    <property type="match status" value="1"/>
</dbReference>
<dbReference type="InterPro" id="IPR005119">
    <property type="entry name" value="LysR_subst-bd"/>
</dbReference>
<dbReference type="SUPFAM" id="SSF46785">
    <property type="entry name" value="Winged helix' DNA-binding domain"/>
    <property type="match status" value="1"/>
</dbReference>
<dbReference type="SUPFAM" id="SSF53850">
    <property type="entry name" value="Periplasmic binding protein-like II"/>
    <property type="match status" value="1"/>
</dbReference>
<evidence type="ECO:0000313" key="6">
    <source>
        <dbReference type="EMBL" id="MDT0684350.1"/>
    </source>
</evidence>
<reference evidence="6 7" key="1">
    <citation type="submission" date="2023-09" db="EMBL/GenBank/DDBJ databases">
        <authorList>
            <person name="Rey-Velasco X."/>
        </authorList>
    </citation>
    <scope>NUCLEOTIDE SEQUENCE [LARGE SCALE GENOMIC DNA]</scope>
    <source>
        <strain evidence="6 7">F158</strain>
    </source>
</reference>
<evidence type="ECO:0000256" key="3">
    <source>
        <dbReference type="ARBA" id="ARBA00023125"/>
    </source>
</evidence>
<name>A0ABU3DKW3_9RHOB</name>
<dbReference type="PRINTS" id="PR00039">
    <property type="entry name" value="HTHLYSR"/>
</dbReference>
<gene>
    <name evidence="6" type="ORF">RM543_16830</name>
</gene>
<sequence>MNQKQIEAFRMVMRHGTVTGAAKALSVSQPAVSRHIADLEASLGFPLLLRFGGRVEATREAHAFFAEVERMYYGFDRLAQEAQKIRGHQRTTLRLASLPMASFGLIPAAVSAFVARHPGAEVTHDVHTSSRILDQLSARQIDIGLAQTVAARPDVEVVASYTTKCVCVMTRSDPLATRDVITPADLAGRPLVVLNHRTVTYGYVLQRFAEAGVAPDIVAETQPSYSACGLAALGVGIAIVDPVTSGVFGEALTSVAFAPEIPFDFQVLTARDAPFSRAAAAFLEDLTSILDADPRLSRRGAGG</sequence>
<accession>A0ABU3DKW3</accession>
<evidence type="ECO:0000256" key="1">
    <source>
        <dbReference type="ARBA" id="ARBA00009437"/>
    </source>
</evidence>
<keyword evidence="4" id="KW-0804">Transcription</keyword>
<protein>
    <submittedName>
        <fullName evidence="6">LysR substrate-binding domain-containing protein</fullName>
    </submittedName>
</protein>
<evidence type="ECO:0000313" key="7">
    <source>
        <dbReference type="Proteomes" id="UP001265259"/>
    </source>
</evidence>
<evidence type="ECO:0000259" key="5">
    <source>
        <dbReference type="PROSITE" id="PS50931"/>
    </source>
</evidence>
<comment type="caution">
    <text evidence="6">The sequence shown here is derived from an EMBL/GenBank/DDBJ whole genome shotgun (WGS) entry which is preliminary data.</text>
</comment>
<dbReference type="RefSeq" id="WP_311693757.1">
    <property type="nucleotide sequence ID" value="NZ_JAVRHL010000004.1"/>
</dbReference>